<comment type="similarity">
    <text evidence="1">Belongs to the 2H phosphoesterase superfamily. ThpR family.</text>
</comment>
<accession>A0A6C1C3U4</accession>
<evidence type="ECO:0000313" key="3">
    <source>
        <dbReference type="Proteomes" id="UP000298111"/>
    </source>
</evidence>
<dbReference type="EC" id="3.1.4.58" evidence="1"/>
<gene>
    <name evidence="2" type="primary">thpR</name>
    <name evidence="2" type="ORF">D8771_13015</name>
</gene>
<dbReference type="RefSeq" id="WP_016472429.1">
    <property type="nucleotide sequence ID" value="NZ_BBQG01000023.1"/>
</dbReference>
<dbReference type="Pfam" id="PF02834">
    <property type="entry name" value="LigT_PEase"/>
    <property type="match status" value="1"/>
</dbReference>
<dbReference type="GeneID" id="75182951"/>
<dbReference type="SUPFAM" id="SSF55144">
    <property type="entry name" value="LigT-like"/>
    <property type="match status" value="1"/>
</dbReference>
<organism evidence="2 3">
    <name type="scientific">Streptomyces albus</name>
    <dbReference type="NCBI Taxonomy" id="1888"/>
    <lineage>
        <taxon>Bacteria</taxon>
        <taxon>Bacillati</taxon>
        <taxon>Actinomycetota</taxon>
        <taxon>Actinomycetes</taxon>
        <taxon>Kitasatosporales</taxon>
        <taxon>Streptomycetaceae</taxon>
        <taxon>Streptomyces</taxon>
    </lineage>
</organism>
<dbReference type="InterPro" id="IPR009097">
    <property type="entry name" value="Cyclic_Pdiesterase"/>
</dbReference>
<dbReference type="InterPro" id="IPR014051">
    <property type="entry name" value="Phosphoesterase_HXTX"/>
</dbReference>
<evidence type="ECO:0000256" key="1">
    <source>
        <dbReference type="HAMAP-Rule" id="MF_01940"/>
    </source>
</evidence>
<feature type="active site" description="Proton acceptor" evidence="1">
    <location>
        <position position="131"/>
    </location>
</feature>
<keyword evidence="1" id="KW-0378">Hydrolase</keyword>
<sequence length="194" mass="20906">MRLFAAVWPPPAAVRELDEAVRPLRQRPGAEGLRWTRPAAWHFTLSFYGEADEDQARDLAVRLGRAAARAPGPVPVRLAGAGRFGDRTLWAGVHAPDTGVGALTELAAATTAAGRRTGLLPPDAPPSFHAHLTLARARGRRRTDLRPYVEGLAGFRGTAWSAGELLLVRSMLPAGGEPGRPPHYEPLERWPLGP</sequence>
<feature type="short sequence motif" description="HXTX 2" evidence="1">
    <location>
        <begin position="131"/>
        <end position="134"/>
    </location>
</feature>
<dbReference type="PANTHER" id="PTHR35561:SF1">
    <property type="entry name" value="RNA 2',3'-CYCLIC PHOSPHODIESTERASE"/>
    <property type="match status" value="1"/>
</dbReference>
<comment type="function">
    <text evidence="1">Hydrolyzes RNA 2',3'-cyclic phosphodiester to an RNA 2'-phosphomonoester.</text>
</comment>
<evidence type="ECO:0000313" key="2">
    <source>
        <dbReference type="EMBL" id="TGG84746.1"/>
    </source>
</evidence>
<dbReference type="NCBIfam" id="TIGR02258">
    <property type="entry name" value="2_5_ligase"/>
    <property type="match status" value="1"/>
</dbReference>
<dbReference type="PANTHER" id="PTHR35561">
    <property type="entry name" value="RNA 2',3'-CYCLIC PHOSPHODIESTERASE"/>
    <property type="match status" value="1"/>
</dbReference>
<comment type="catalytic activity">
    <reaction evidence="1">
        <text>a 3'-end 2',3'-cyclophospho-ribonucleotide-RNA + H2O = a 3'-end 2'-phospho-ribonucleotide-RNA + H(+)</text>
        <dbReference type="Rhea" id="RHEA:11828"/>
        <dbReference type="Rhea" id="RHEA-COMP:10464"/>
        <dbReference type="Rhea" id="RHEA-COMP:17353"/>
        <dbReference type="ChEBI" id="CHEBI:15377"/>
        <dbReference type="ChEBI" id="CHEBI:15378"/>
        <dbReference type="ChEBI" id="CHEBI:83064"/>
        <dbReference type="ChEBI" id="CHEBI:173113"/>
        <dbReference type="EC" id="3.1.4.58"/>
    </reaction>
</comment>
<dbReference type="InterPro" id="IPR004175">
    <property type="entry name" value="RNA_CPDase"/>
</dbReference>
<dbReference type="EMBL" id="RCIY01000046">
    <property type="protein sequence ID" value="TGG84746.1"/>
    <property type="molecule type" value="Genomic_DNA"/>
</dbReference>
<protein>
    <recommendedName>
        <fullName evidence="1">RNA 2',3'-cyclic phosphodiesterase</fullName>
        <shortName evidence="1">RNA 2',3'-CPDase</shortName>
        <ecNumber evidence="1">3.1.4.58</ecNumber>
    </recommendedName>
</protein>
<dbReference type="HAMAP" id="MF_01940">
    <property type="entry name" value="RNA_CPDase"/>
    <property type="match status" value="1"/>
</dbReference>
<reference evidence="2 3" key="1">
    <citation type="submission" date="2018-10" db="EMBL/GenBank/DDBJ databases">
        <title>Isolation of pseudouridimycin from Streptomyces albus DSM 40763.</title>
        <authorList>
            <person name="Rosenqvist P."/>
            <person name="Metsae-Ketelae M."/>
            <person name="Virta P."/>
        </authorList>
    </citation>
    <scope>NUCLEOTIDE SEQUENCE [LARGE SCALE GENOMIC DNA]</scope>
    <source>
        <strain evidence="2 3">DSM 40763</strain>
    </source>
</reference>
<dbReference type="AlphaFoldDB" id="A0A6C1C3U4"/>
<dbReference type="GO" id="GO:0004113">
    <property type="term" value="F:2',3'-cyclic-nucleotide 3'-phosphodiesterase activity"/>
    <property type="evidence" value="ECO:0007669"/>
    <property type="project" value="InterPro"/>
</dbReference>
<comment type="caution">
    <text evidence="2">The sequence shown here is derived from an EMBL/GenBank/DDBJ whole genome shotgun (WGS) entry which is preliminary data.</text>
</comment>
<feature type="short sequence motif" description="HXTX 1" evidence="1">
    <location>
        <begin position="42"/>
        <end position="45"/>
    </location>
</feature>
<dbReference type="Gene3D" id="3.90.1140.10">
    <property type="entry name" value="Cyclic phosphodiesterase"/>
    <property type="match status" value="1"/>
</dbReference>
<dbReference type="GO" id="GO:0008664">
    <property type="term" value="F:RNA 2',3'-cyclic 3'-phosphodiesterase activity"/>
    <property type="evidence" value="ECO:0007669"/>
    <property type="project" value="UniProtKB-EC"/>
</dbReference>
<dbReference type="Proteomes" id="UP000298111">
    <property type="component" value="Unassembled WGS sequence"/>
</dbReference>
<proteinExistence type="inferred from homology"/>
<name>A0A6C1C3U4_9ACTN</name>
<feature type="active site" description="Proton donor" evidence="1">
    <location>
        <position position="42"/>
    </location>
</feature>